<dbReference type="AlphaFoldDB" id="A0A5N5SZ23"/>
<dbReference type="InterPro" id="IPR036188">
    <property type="entry name" value="FAD/NAD-bd_sf"/>
</dbReference>
<keyword evidence="1" id="KW-0830">Ubiquinone</keyword>
<sequence length="82" mass="9393">MNGPGVFPKSLAKRVSALNLHTKKPLTQLGAWNTITGLRSQPVKKMQVLEFCTEGMISFEEEENLKSQYYRECFTCIKRQDP</sequence>
<evidence type="ECO:0000313" key="1">
    <source>
        <dbReference type="EMBL" id="KAB7499456.1"/>
    </source>
</evidence>
<comment type="caution">
    <text evidence="1">The sequence shown here is derived from an EMBL/GenBank/DDBJ whole genome shotgun (WGS) entry which is preliminary data.</text>
</comment>
<accession>A0A5N5SZ23</accession>
<dbReference type="Proteomes" id="UP000326759">
    <property type="component" value="Unassembled WGS sequence"/>
</dbReference>
<keyword evidence="1" id="KW-0560">Oxidoreductase</keyword>
<protein>
    <submittedName>
        <fullName evidence="1">Ubiquinone biosynthesis monooxygenase COQ6, mitochondrial</fullName>
    </submittedName>
</protein>
<organism evidence="1 2">
    <name type="scientific">Armadillidium nasatum</name>
    <dbReference type="NCBI Taxonomy" id="96803"/>
    <lineage>
        <taxon>Eukaryota</taxon>
        <taxon>Metazoa</taxon>
        <taxon>Ecdysozoa</taxon>
        <taxon>Arthropoda</taxon>
        <taxon>Crustacea</taxon>
        <taxon>Multicrustacea</taxon>
        <taxon>Malacostraca</taxon>
        <taxon>Eumalacostraca</taxon>
        <taxon>Peracarida</taxon>
        <taxon>Isopoda</taxon>
        <taxon>Oniscidea</taxon>
        <taxon>Crinocheta</taxon>
        <taxon>Armadillidiidae</taxon>
        <taxon>Armadillidium</taxon>
    </lineage>
</organism>
<reference evidence="1 2" key="1">
    <citation type="journal article" date="2019" name="PLoS Biol.">
        <title>Sex chromosomes control vertical transmission of feminizing Wolbachia symbionts in an isopod.</title>
        <authorList>
            <person name="Becking T."/>
            <person name="Chebbi M.A."/>
            <person name="Giraud I."/>
            <person name="Moumen B."/>
            <person name="Laverre T."/>
            <person name="Caubet Y."/>
            <person name="Peccoud J."/>
            <person name="Gilbert C."/>
            <person name="Cordaux R."/>
        </authorList>
    </citation>
    <scope>NUCLEOTIDE SEQUENCE [LARGE SCALE GENOMIC DNA]</scope>
    <source>
        <strain evidence="1">ANa2</strain>
        <tissue evidence="1">Whole body excluding digestive tract and cuticle</tissue>
    </source>
</reference>
<keyword evidence="2" id="KW-1185">Reference proteome</keyword>
<gene>
    <name evidence="1" type="primary">coq6_3</name>
    <name evidence="1" type="ORF">Anas_14715</name>
</gene>
<name>A0A5N5SZ23_9CRUS</name>
<evidence type="ECO:0000313" key="2">
    <source>
        <dbReference type="Proteomes" id="UP000326759"/>
    </source>
</evidence>
<dbReference type="Gene3D" id="3.50.50.60">
    <property type="entry name" value="FAD/NAD(P)-binding domain"/>
    <property type="match status" value="1"/>
</dbReference>
<dbReference type="GO" id="GO:0004497">
    <property type="term" value="F:monooxygenase activity"/>
    <property type="evidence" value="ECO:0007669"/>
    <property type="project" value="UniProtKB-KW"/>
</dbReference>
<dbReference type="OrthoDB" id="683240at2759"/>
<keyword evidence="1" id="KW-0503">Monooxygenase</keyword>
<dbReference type="EMBL" id="SEYY01018299">
    <property type="protein sequence ID" value="KAB7499456.1"/>
    <property type="molecule type" value="Genomic_DNA"/>
</dbReference>
<proteinExistence type="predicted"/>